<dbReference type="PROSITE" id="PS51257">
    <property type="entry name" value="PROKAR_LIPOPROTEIN"/>
    <property type="match status" value="1"/>
</dbReference>
<dbReference type="KEGG" id="smas:HUE87_08975"/>
<evidence type="ECO:0000313" key="3">
    <source>
        <dbReference type="Proteomes" id="UP000593836"/>
    </source>
</evidence>
<protein>
    <recommendedName>
        <fullName evidence="4">Lipoprotein</fullName>
    </recommendedName>
</protein>
<keyword evidence="1" id="KW-1133">Transmembrane helix</keyword>
<feature type="transmembrane region" description="Helical" evidence="1">
    <location>
        <begin position="80"/>
        <end position="101"/>
    </location>
</feature>
<dbReference type="RefSeq" id="WP_194365974.1">
    <property type="nucleotide sequence ID" value="NZ_CP054493.1"/>
</dbReference>
<organism evidence="2 3">
    <name type="scientific">Candidatus Sulfurimonas marisnigri</name>
    <dbReference type="NCBI Taxonomy" id="2740405"/>
    <lineage>
        <taxon>Bacteria</taxon>
        <taxon>Pseudomonadati</taxon>
        <taxon>Campylobacterota</taxon>
        <taxon>Epsilonproteobacteria</taxon>
        <taxon>Campylobacterales</taxon>
        <taxon>Sulfurimonadaceae</taxon>
        <taxon>Sulfurimonas</taxon>
    </lineage>
</organism>
<sequence>MTYKILLGLSLSIGITGCVGVTNIKSAEKHVSFNPDLIDGTIRGGSKRYTKEEVAGFWGEADEHIIAYNGWEGWIYNNRMAWGGAVIWVIIPIPLVVPIGYRSTTVYFDNNMTKGTLYEYAQTPTNMCSLLPIMWIVNGSTNSWCHSFID</sequence>
<reference evidence="2 3" key="1">
    <citation type="submission" date="2020-05" db="EMBL/GenBank/DDBJ databases">
        <title>Sulfurimonas marisnigri, sp. nov., and Sulfurimonas baltica, sp. nov., manganese oxide reducing chemolithoautotrophs of the class Epsilonproteobacteria isolated from the pelagic redoxclines of the Black and Baltic Seas and emended description of the genus Sulfurimonas.</title>
        <authorList>
            <person name="Henkel J.V."/>
            <person name="Laudan C."/>
            <person name="Werner J."/>
            <person name="Neu T."/>
            <person name="Plewe S."/>
            <person name="Sproer C."/>
            <person name="Bunk B."/>
            <person name="Schulz-Vogt H.N."/>
        </authorList>
    </citation>
    <scope>NUCLEOTIDE SEQUENCE [LARGE SCALE GENOMIC DNA]</scope>
    <source>
        <strain evidence="2 3">SoZ1</strain>
    </source>
</reference>
<dbReference type="Proteomes" id="UP000593836">
    <property type="component" value="Chromosome"/>
</dbReference>
<keyword evidence="1" id="KW-0472">Membrane</keyword>
<proteinExistence type="predicted"/>
<name>A0A7S7M0K3_9BACT</name>
<dbReference type="EMBL" id="CP054493">
    <property type="protein sequence ID" value="QOY54019.1"/>
    <property type="molecule type" value="Genomic_DNA"/>
</dbReference>
<gene>
    <name evidence="2" type="ORF">HUE87_08975</name>
</gene>
<dbReference type="AlphaFoldDB" id="A0A7S7M0K3"/>
<evidence type="ECO:0000256" key="1">
    <source>
        <dbReference type="SAM" id="Phobius"/>
    </source>
</evidence>
<keyword evidence="3" id="KW-1185">Reference proteome</keyword>
<keyword evidence="1" id="KW-0812">Transmembrane</keyword>
<evidence type="ECO:0000313" key="2">
    <source>
        <dbReference type="EMBL" id="QOY54019.1"/>
    </source>
</evidence>
<evidence type="ECO:0008006" key="4">
    <source>
        <dbReference type="Google" id="ProtNLM"/>
    </source>
</evidence>
<accession>A0A7S7M0K3</accession>